<feature type="transmembrane region" description="Helical" evidence="1">
    <location>
        <begin position="166"/>
        <end position="192"/>
    </location>
</feature>
<gene>
    <name evidence="2" type="ORF">ENQ20_16010</name>
</gene>
<feature type="transmembrane region" description="Helical" evidence="1">
    <location>
        <begin position="126"/>
        <end position="146"/>
    </location>
</feature>
<keyword evidence="1" id="KW-0812">Transmembrane</keyword>
<feature type="transmembrane region" description="Helical" evidence="1">
    <location>
        <begin position="213"/>
        <end position="234"/>
    </location>
</feature>
<dbReference type="EMBL" id="DSMG01000165">
    <property type="protein sequence ID" value="HDX32971.1"/>
    <property type="molecule type" value="Genomic_DNA"/>
</dbReference>
<organism evidence="2">
    <name type="scientific">Caldilinea aerophila</name>
    <dbReference type="NCBI Taxonomy" id="133453"/>
    <lineage>
        <taxon>Bacteria</taxon>
        <taxon>Bacillati</taxon>
        <taxon>Chloroflexota</taxon>
        <taxon>Caldilineae</taxon>
        <taxon>Caldilineales</taxon>
        <taxon>Caldilineaceae</taxon>
        <taxon>Caldilinea</taxon>
    </lineage>
</organism>
<feature type="transmembrane region" description="Helical" evidence="1">
    <location>
        <begin position="36"/>
        <end position="53"/>
    </location>
</feature>
<protein>
    <submittedName>
        <fullName evidence="2">Uncharacterized protein</fullName>
    </submittedName>
</protein>
<reference evidence="2" key="1">
    <citation type="journal article" date="2020" name="mSystems">
        <title>Genome- and Community-Level Interaction Insights into Carbon Utilization and Element Cycling Functions of Hydrothermarchaeota in Hydrothermal Sediment.</title>
        <authorList>
            <person name="Zhou Z."/>
            <person name="Liu Y."/>
            <person name="Xu W."/>
            <person name="Pan J."/>
            <person name="Luo Z.H."/>
            <person name="Li M."/>
        </authorList>
    </citation>
    <scope>NUCLEOTIDE SEQUENCE [LARGE SCALE GENOMIC DNA]</scope>
    <source>
        <strain evidence="2">SpSt-289</strain>
    </source>
</reference>
<keyword evidence="1" id="KW-1133">Transmembrane helix</keyword>
<feature type="transmembrane region" description="Helical" evidence="1">
    <location>
        <begin position="104"/>
        <end position="121"/>
    </location>
</feature>
<accession>A0A7C1FW58</accession>
<dbReference type="AlphaFoldDB" id="A0A7C1FW58"/>
<feature type="transmembrane region" description="Helical" evidence="1">
    <location>
        <begin position="60"/>
        <end position="84"/>
    </location>
</feature>
<proteinExistence type="predicted"/>
<evidence type="ECO:0000256" key="1">
    <source>
        <dbReference type="SAM" id="Phobius"/>
    </source>
</evidence>
<sequence length="243" mass="26677">MAKAYQLTRDPVFYLMAVLFALFTTGLSAFLGQLRFMPISQTIVLTLFMALALRRCDLRAALSVVALWLVTTMLVLIVLTLLAPTQVERAFADGFLHRAAFSEWYFAGSPLPASFAAAPFAKTLEIAGITVGSLLTGGVVGVWSLVRLANLTAFSAGHLLGVLESPLWIFVALPIWSLLQLVGATGLVALCAEPMLVDRFAFRQWLQRRRRELTIFGALYAIGLIAEAVLPAFWHFHGIFTMN</sequence>
<feature type="transmembrane region" description="Helical" evidence="1">
    <location>
        <begin position="12"/>
        <end position="30"/>
    </location>
</feature>
<evidence type="ECO:0000313" key="2">
    <source>
        <dbReference type="EMBL" id="HDX32971.1"/>
    </source>
</evidence>
<comment type="caution">
    <text evidence="2">The sequence shown here is derived from an EMBL/GenBank/DDBJ whole genome shotgun (WGS) entry which is preliminary data.</text>
</comment>
<name>A0A7C1FW58_9CHLR</name>
<keyword evidence="1" id="KW-0472">Membrane</keyword>